<evidence type="ECO:0000256" key="1">
    <source>
        <dbReference type="SAM" id="Phobius"/>
    </source>
</evidence>
<reference evidence="2 3" key="1">
    <citation type="submission" date="2016-10" db="EMBL/GenBank/DDBJ databases">
        <authorList>
            <person name="de Groot N.N."/>
        </authorList>
    </citation>
    <scope>NUCLEOTIDE SEQUENCE [LARGE SCALE GENOMIC DNA]</scope>
    <source>
        <strain evidence="2 3">JCM 11308</strain>
    </source>
</reference>
<dbReference type="Proteomes" id="UP000199417">
    <property type="component" value="Unassembled WGS sequence"/>
</dbReference>
<accession>A0A1G7DHW2</accession>
<protein>
    <recommendedName>
        <fullName evidence="4">DUF4190 domain-containing protein</fullName>
    </recommendedName>
</protein>
<feature type="transmembrane region" description="Helical" evidence="1">
    <location>
        <begin position="55"/>
        <end position="79"/>
    </location>
</feature>
<evidence type="ECO:0008006" key="4">
    <source>
        <dbReference type="Google" id="ProtNLM"/>
    </source>
</evidence>
<keyword evidence="1" id="KW-1133">Transmembrane helix</keyword>
<sequence>MTTATSEELRFAERTNTSVLVGLFCALVGLSVPAIAFGLLGLFEADRRPHETGSWIGWTAVMLGVVELAATIAIAVSMLT</sequence>
<dbReference type="EMBL" id="FNAB01000019">
    <property type="protein sequence ID" value="SDE50385.1"/>
    <property type="molecule type" value="Genomic_DNA"/>
</dbReference>
<keyword evidence="1" id="KW-0472">Membrane</keyword>
<gene>
    <name evidence="2" type="ORF">SAMN05444580_11929</name>
</gene>
<keyword evidence="3" id="KW-1185">Reference proteome</keyword>
<evidence type="ECO:0000313" key="2">
    <source>
        <dbReference type="EMBL" id="SDE50385.1"/>
    </source>
</evidence>
<dbReference type="AlphaFoldDB" id="A0A1G7DHW2"/>
<keyword evidence="1" id="KW-0812">Transmembrane</keyword>
<organism evidence="2 3">
    <name type="scientific">Rhodococcus tukisamuensis</name>
    <dbReference type="NCBI Taxonomy" id="168276"/>
    <lineage>
        <taxon>Bacteria</taxon>
        <taxon>Bacillati</taxon>
        <taxon>Actinomycetota</taxon>
        <taxon>Actinomycetes</taxon>
        <taxon>Mycobacteriales</taxon>
        <taxon>Nocardiaceae</taxon>
        <taxon>Rhodococcus</taxon>
    </lineage>
</organism>
<proteinExistence type="predicted"/>
<feature type="transmembrane region" description="Helical" evidence="1">
    <location>
        <begin position="20"/>
        <end position="43"/>
    </location>
</feature>
<name>A0A1G7DHW2_9NOCA</name>
<evidence type="ECO:0000313" key="3">
    <source>
        <dbReference type="Proteomes" id="UP000199417"/>
    </source>
</evidence>
<dbReference type="RefSeq" id="WP_072846097.1">
    <property type="nucleotide sequence ID" value="NZ_FNAB01000019.1"/>
</dbReference>